<protein>
    <submittedName>
        <fullName evidence="1">Uncharacterized protein</fullName>
    </submittedName>
</protein>
<accession>A0ABV3X8S2</accession>
<comment type="caution">
    <text evidence="1">The sequence shown here is derived from an EMBL/GenBank/DDBJ whole genome shotgun (WGS) entry which is preliminary data.</text>
</comment>
<reference evidence="1 2" key="1">
    <citation type="submission" date="2024-06" db="EMBL/GenBank/DDBJ databases">
        <title>Draft genome sequence of Geodermatophilus badlandi, a novel member of the Geodermatophilaceae isolated from badland sedimentary rocks in the Red desert, Wyoming, USA.</title>
        <authorList>
            <person name="Ben Tekaya S."/>
            <person name="Nouioui I."/>
            <person name="Flores G.M."/>
            <person name="Shaal M.N."/>
            <person name="Bredoire F."/>
            <person name="Basile F."/>
            <person name="Van Diepen L."/>
            <person name="Ward N.L."/>
        </authorList>
    </citation>
    <scope>NUCLEOTIDE SEQUENCE [LARGE SCALE GENOMIC DNA]</scope>
    <source>
        <strain evidence="1 2">WL48A</strain>
    </source>
</reference>
<sequence>MTTTAPAEDAEQGRADVRDAGHVDVLVVGAGVSGAAAATRGTP</sequence>
<proteinExistence type="predicted"/>
<gene>
    <name evidence="1" type="ORF">ABQ292_00990</name>
</gene>
<dbReference type="EMBL" id="JBFNXQ010000002">
    <property type="protein sequence ID" value="MEX5716940.1"/>
    <property type="molecule type" value="Genomic_DNA"/>
</dbReference>
<dbReference type="RefSeq" id="WP_369202316.1">
    <property type="nucleotide sequence ID" value="NZ_JBFNXQ010000002.1"/>
</dbReference>
<dbReference type="Proteomes" id="UP001560045">
    <property type="component" value="Unassembled WGS sequence"/>
</dbReference>
<name>A0ABV3X8S2_9ACTN</name>
<evidence type="ECO:0000313" key="1">
    <source>
        <dbReference type="EMBL" id="MEX5716940.1"/>
    </source>
</evidence>
<keyword evidence="2" id="KW-1185">Reference proteome</keyword>
<evidence type="ECO:0000313" key="2">
    <source>
        <dbReference type="Proteomes" id="UP001560045"/>
    </source>
</evidence>
<organism evidence="1 2">
    <name type="scientific">Geodermatophilus maliterrae</name>
    <dbReference type="NCBI Taxonomy" id="3162531"/>
    <lineage>
        <taxon>Bacteria</taxon>
        <taxon>Bacillati</taxon>
        <taxon>Actinomycetota</taxon>
        <taxon>Actinomycetes</taxon>
        <taxon>Geodermatophilales</taxon>
        <taxon>Geodermatophilaceae</taxon>
        <taxon>Geodermatophilus</taxon>
    </lineage>
</organism>